<dbReference type="AlphaFoldDB" id="A0A5C7EEN5"/>
<reference evidence="3 4" key="1">
    <citation type="submission" date="2019-08" db="EMBL/GenBank/DDBJ databases">
        <title>Pelomicrobium methylotrophicum gen. nov., sp. nov. a moderately thermophilic, facultatively anaerobic, lithoautotrophic and methylotrophic bacterium isolated from a terrestrial mud volcano.</title>
        <authorList>
            <person name="Slobodkina G.B."/>
            <person name="Merkel A.Y."/>
            <person name="Slobodkin A.I."/>
        </authorList>
    </citation>
    <scope>NUCLEOTIDE SEQUENCE [LARGE SCALE GENOMIC DNA]</scope>
    <source>
        <strain evidence="3 4">SM250</strain>
    </source>
</reference>
<feature type="domain" description="Tc1-like transposase DDE" evidence="1">
    <location>
        <begin position="162"/>
        <end position="294"/>
    </location>
</feature>
<dbReference type="Gene3D" id="3.30.420.10">
    <property type="entry name" value="Ribonuclease H-like superfamily/Ribonuclease H"/>
    <property type="match status" value="1"/>
</dbReference>
<evidence type="ECO:0000313" key="3">
    <source>
        <dbReference type="EMBL" id="TXF10041.1"/>
    </source>
</evidence>
<dbReference type="InterPro" id="IPR047655">
    <property type="entry name" value="Transpos_IS630-like"/>
</dbReference>
<dbReference type="InterPro" id="IPR025959">
    <property type="entry name" value="Winged_HTH_dom"/>
</dbReference>
<dbReference type="InterPro" id="IPR009057">
    <property type="entry name" value="Homeodomain-like_sf"/>
</dbReference>
<dbReference type="Pfam" id="PF13592">
    <property type="entry name" value="HTH_33"/>
    <property type="match status" value="1"/>
</dbReference>
<sequence length="330" mass="37891">MAVKMDEAARRRVRAGRLLMKGKKPAEVAVMVGAPRQTVYRWLDVLRESGIDGLRMMSKGGRPSRMSAEQVEELREALLAGPVACGYGTDLWTLKRVRLLIEKRFGIRYSEVQVWRILGAMGFSSQKPERRAIERNEEAVAHWKKRTWPVLKKKPRREGRVIVFIDESGLSERPTRVRTWAPKGQTPVIQFHFNWKQLSMIAGVSFTNAYFRLHEGSIKSAQIVDFLEALVRQIGRKLLIIWDGLKAHRSRVVRDYVDGLDGKIELAFLPPYAPELNPVEYLWAWLKRHALANYCPDSLAELATTARGKLRSAQRRTTLIAAFWKQAELF</sequence>
<name>A0A5C7EEN5_9PROT</name>
<comment type="caution">
    <text evidence="3">The sequence shown here is derived from an EMBL/GenBank/DDBJ whole genome shotgun (WGS) entry which is preliminary data.</text>
</comment>
<dbReference type="Pfam" id="PF13358">
    <property type="entry name" value="DDE_3"/>
    <property type="match status" value="1"/>
</dbReference>
<dbReference type="EMBL" id="VPFL01000037">
    <property type="protein sequence ID" value="TXF10041.1"/>
    <property type="molecule type" value="Genomic_DNA"/>
</dbReference>
<dbReference type="Proteomes" id="UP000321201">
    <property type="component" value="Unassembled WGS sequence"/>
</dbReference>
<organism evidence="3 4">
    <name type="scientific">Pelomicrobium methylotrophicum</name>
    <dbReference type="NCBI Taxonomy" id="2602750"/>
    <lineage>
        <taxon>Bacteria</taxon>
        <taxon>Pseudomonadati</taxon>
        <taxon>Pseudomonadota</taxon>
        <taxon>Hydrogenophilia</taxon>
        <taxon>Hydrogenophilia incertae sedis</taxon>
        <taxon>Pelomicrobium</taxon>
    </lineage>
</organism>
<gene>
    <name evidence="3" type="ORF">FR698_15860</name>
</gene>
<feature type="domain" description="Winged helix-turn helix" evidence="2">
    <location>
        <begin position="89"/>
        <end position="146"/>
    </location>
</feature>
<evidence type="ECO:0000259" key="1">
    <source>
        <dbReference type="Pfam" id="PF13358"/>
    </source>
</evidence>
<dbReference type="RefSeq" id="WP_147801161.1">
    <property type="nucleotide sequence ID" value="NZ_VPFL01000037.1"/>
</dbReference>
<accession>A0A5C7EEN5</accession>
<protein>
    <submittedName>
        <fullName evidence="3">IS630 family transposase</fullName>
    </submittedName>
</protein>
<dbReference type="PANTHER" id="PTHR46564">
    <property type="entry name" value="TRANSPOSASE"/>
    <property type="match status" value="1"/>
</dbReference>
<dbReference type="InParanoid" id="A0A5C7EEN5"/>
<proteinExistence type="predicted"/>
<dbReference type="SUPFAM" id="SSF46689">
    <property type="entry name" value="Homeodomain-like"/>
    <property type="match status" value="1"/>
</dbReference>
<keyword evidence="4" id="KW-1185">Reference proteome</keyword>
<dbReference type="InterPro" id="IPR038717">
    <property type="entry name" value="Tc1-like_DDE_dom"/>
</dbReference>
<dbReference type="Pfam" id="PF13551">
    <property type="entry name" value="HTH_29"/>
    <property type="match status" value="1"/>
</dbReference>
<evidence type="ECO:0000313" key="4">
    <source>
        <dbReference type="Proteomes" id="UP000321201"/>
    </source>
</evidence>
<dbReference type="NCBIfam" id="NF033545">
    <property type="entry name" value="transpos_IS630"/>
    <property type="match status" value="1"/>
</dbReference>
<dbReference type="OrthoDB" id="5298607at2"/>
<dbReference type="InterPro" id="IPR036397">
    <property type="entry name" value="RNaseH_sf"/>
</dbReference>
<evidence type="ECO:0000259" key="2">
    <source>
        <dbReference type="Pfam" id="PF13592"/>
    </source>
</evidence>
<dbReference type="GO" id="GO:0003676">
    <property type="term" value="F:nucleic acid binding"/>
    <property type="evidence" value="ECO:0007669"/>
    <property type="project" value="InterPro"/>
</dbReference>
<dbReference type="PANTHER" id="PTHR46564:SF1">
    <property type="entry name" value="TRANSPOSASE"/>
    <property type="match status" value="1"/>
</dbReference>